<evidence type="ECO:0000256" key="1">
    <source>
        <dbReference type="ARBA" id="ARBA00023002"/>
    </source>
</evidence>
<sequence>MVLLDDVLASNARIPTSLPPKLVAVFAGATTGIGEATLKAFVKYAVEPRIYLMARSPTSAQRVIEECKTLNPKAEYTTINVDLSFIRETDRACNEIIAKESAVNLLMLSVGEISLDRSRTEEGLHKFLTTTFYTRIRLAQNFLPLLKNASNTSPLARVVNVGGGTKEGKIDTSDLTAIRMPFSHIRPHLTCVKTLALEKLAQQAPTVSFIHDFPGAVLTPLYDDVPGVMGFLIRTVVLLVKVLFGRWICVPIEECGERHVHMATSGKYEPKEGKAAGLPLLEGEMVSRGSDGEVGSGVYSIDWDGEGPKAEAAAALRKQRENGVREVVWNHLDQEFKRIAASVASS</sequence>
<dbReference type="InterPro" id="IPR052228">
    <property type="entry name" value="Sec_Metab_Biosynth_Oxidored"/>
</dbReference>
<protein>
    <recommendedName>
        <fullName evidence="4">NAD(P)-binding protein</fullName>
    </recommendedName>
</protein>
<dbReference type="InterPro" id="IPR036291">
    <property type="entry name" value="NAD(P)-bd_dom_sf"/>
</dbReference>
<dbReference type="PANTHER" id="PTHR47534">
    <property type="entry name" value="YALI0E05731P"/>
    <property type="match status" value="1"/>
</dbReference>
<dbReference type="OrthoDB" id="2898509at2759"/>
<keyword evidence="1" id="KW-0560">Oxidoreductase</keyword>
<dbReference type="SUPFAM" id="SSF51735">
    <property type="entry name" value="NAD(P)-binding Rossmann-fold domains"/>
    <property type="match status" value="1"/>
</dbReference>
<keyword evidence="3" id="KW-1185">Reference proteome</keyword>
<evidence type="ECO:0008006" key="4">
    <source>
        <dbReference type="Google" id="ProtNLM"/>
    </source>
</evidence>
<reference evidence="3" key="1">
    <citation type="journal article" date="2020" name="Stud. Mycol.">
        <title>101 Dothideomycetes genomes: A test case for predicting lifestyles and emergence of pathogens.</title>
        <authorList>
            <person name="Haridas S."/>
            <person name="Albert R."/>
            <person name="Binder M."/>
            <person name="Bloem J."/>
            <person name="LaButti K."/>
            <person name="Salamov A."/>
            <person name="Andreopoulos B."/>
            <person name="Baker S."/>
            <person name="Barry K."/>
            <person name="Bills G."/>
            <person name="Bluhm B."/>
            <person name="Cannon C."/>
            <person name="Castanera R."/>
            <person name="Culley D."/>
            <person name="Daum C."/>
            <person name="Ezra D."/>
            <person name="Gonzalez J."/>
            <person name="Henrissat B."/>
            <person name="Kuo A."/>
            <person name="Liang C."/>
            <person name="Lipzen A."/>
            <person name="Lutzoni F."/>
            <person name="Magnuson J."/>
            <person name="Mondo S."/>
            <person name="Nolan M."/>
            <person name="Ohm R."/>
            <person name="Pangilinan J."/>
            <person name="Park H.-J."/>
            <person name="Ramirez L."/>
            <person name="Alfaro M."/>
            <person name="Sun H."/>
            <person name="Tritt A."/>
            <person name="Yoshinaga Y."/>
            <person name="Zwiers L.-H."/>
            <person name="Turgeon B."/>
            <person name="Goodwin S."/>
            <person name="Spatafora J."/>
            <person name="Crous P."/>
            <person name="Grigoriev I."/>
        </authorList>
    </citation>
    <scope>NUCLEOTIDE SEQUENCE [LARGE SCALE GENOMIC DNA]</scope>
    <source>
        <strain evidence="3">CBS 304.66</strain>
    </source>
</reference>
<evidence type="ECO:0000313" key="2">
    <source>
        <dbReference type="EMBL" id="KAF2269644.1"/>
    </source>
</evidence>
<organism evidence="2 3">
    <name type="scientific">Lojkania enalia</name>
    <dbReference type="NCBI Taxonomy" id="147567"/>
    <lineage>
        <taxon>Eukaryota</taxon>
        <taxon>Fungi</taxon>
        <taxon>Dikarya</taxon>
        <taxon>Ascomycota</taxon>
        <taxon>Pezizomycotina</taxon>
        <taxon>Dothideomycetes</taxon>
        <taxon>Pleosporomycetidae</taxon>
        <taxon>Pleosporales</taxon>
        <taxon>Pleosporales incertae sedis</taxon>
        <taxon>Lojkania</taxon>
    </lineage>
</organism>
<comment type="caution">
    <text evidence="2">The sequence shown here is derived from an EMBL/GenBank/DDBJ whole genome shotgun (WGS) entry which is preliminary data.</text>
</comment>
<dbReference type="Gene3D" id="3.40.50.720">
    <property type="entry name" value="NAD(P)-binding Rossmann-like Domain"/>
    <property type="match status" value="1"/>
</dbReference>
<dbReference type="PANTHER" id="PTHR47534:SF3">
    <property type="entry name" value="ALCOHOL DEHYDROGENASE-LIKE C-TERMINAL DOMAIN-CONTAINING PROTEIN"/>
    <property type="match status" value="1"/>
</dbReference>
<dbReference type="GO" id="GO:0016491">
    <property type="term" value="F:oxidoreductase activity"/>
    <property type="evidence" value="ECO:0007669"/>
    <property type="project" value="UniProtKB-KW"/>
</dbReference>
<dbReference type="AlphaFoldDB" id="A0A9P4NAH9"/>
<dbReference type="EMBL" id="ML986581">
    <property type="protein sequence ID" value="KAF2269644.1"/>
    <property type="molecule type" value="Genomic_DNA"/>
</dbReference>
<dbReference type="InterPro" id="IPR002347">
    <property type="entry name" value="SDR_fam"/>
</dbReference>
<proteinExistence type="predicted"/>
<accession>A0A9P4NAH9</accession>
<dbReference type="Pfam" id="PF00106">
    <property type="entry name" value="adh_short"/>
    <property type="match status" value="1"/>
</dbReference>
<name>A0A9P4NAH9_9PLEO</name>
<evidence type="ECO:0000313" key="3">
    <source>
        <dbReference type="Proteomes" id="UP000800093"/>
    </source>
</evidence>
<dbReference type="Proteomes" id="UP000800093">
    <property type="component" value="Unassembled WGS sequence"/>
</dbReference>
<gene>
    <name evidence="2" type="ORF">CC78DRAFT_528839</name>
</gene>